<reference evidence="1 2" key="2">
    <citation type="journal article" date="2012" name="Stand. Genomic Sci.">
        <title>Complete genome sequence of the orange-red pigmented, radioresistant Deinococcus proteolyticus type strain (MRP(T)).</title>
        <authorList>
            <person name="Copeland A."/>
            <person name="Zeytun A."/>
            <person name="Yassawong M."/>
            <person name="Nolan M."/>
            <person name="Lucas S."/>
            <person name="Hammon N."/>
            <person name="Deshpande S."/>
            <person name="Cheng J.F."/>
            <person name="Han C."/>
            <person name="Tapia R."/>
            <person name="Goodwin L.A."/>
            <person name="Pitluck S."/>
            <person name="Mavromatis K."/>
            <person name="Liolios K."/>
            <person name="Pagani I."/>
            <person name="Ivanova N."/>
            <person name="Mikhailova N."/>
            <person name="Pati A."/>
            <person name="Chen A."/>
            <person name="Palaniappan K."/>
            <person name="Land M."/>
            <person name="Hauser L."/>
            <person name="Jeffries C.D."/>
            <person name="Brambilla E.M."/>
            <person name="Rohde M."/>
            <person name="Sikorski J."/>
            <person name="Pukall R."/>
            <person name="Goker M."/>
            <person name="Detter J.C."/>
            <person name="Woyke T."/>
            <person name="Bristow J."/>
            <person name="Eisen J.A."/>
            <person name="Markowitz V."/>
            <person name="Hugenholtz P."/>
            <person name="Kyrpides N.C."/>
            <person name="Klenk H.P."/>
            <person name="Lapidus A."/>
        </authorList>
    </citation>
    <scope>NUCLEOTIDE SEQUENCE [LARGE SCALE GENOMIC DNA]</scope>
    <source>
        <strain evidence="2">ATCC 35074 / DSM 20540 / JCM 6276 / NBRC 101906 / NCIMB 13154 / VKM Ac-1939 / CCM 2703 / MRP</strain>
        <plasmid evidence="2">Plasmid pDEIPR02</plasmid>
    </source>
</reference>
<dbReference type="EMBL" id="CP002538">
    <property type="protein sequence ID" value="ADY27438.1"/>
    <property type="molecule type" value="Genomic_DNA"/>
</dbReference>
<keyword evidence="1" id="KW-0614">Plasmid</keyword>
<geneLocation type="plasmid" evidence="1 2">
    <name>pDEIPR02</name>
</geneLocation>
<organism evidence="1 2">
    <name type="scientific">Deinococcus proteolyticus (strain ATCC 35074 / DSM 20540 / JCM 6276 / NBRC 101906 / NCIMB 13154 / VKM Ac-1939 / CCM 2703 / MRP)</name>
    <dbReference type="NCBI Taxonomy" id="693977"/>
    <lineage>
        <taxon>Bacteria</taxon>
        <taxon>Thermotogati</taxon>
        <taxon>Deinococcota</taxon>
        <taxon>Deinococci</taxon>
        <taxon>Deinococcales</taxon>
        <taxon>Deinococcaceae</taxon>
        <taxon>Deinococcus</taxon>
    </lineage>
</organism>
<protein>
    <submittedName>
        <fullName evidence="1">Uncharacterized protein</fullName>
    </submittedName>
</protein>
<dbReference type="RefSeq" id="WP_013615792.1">
    <property type="nucleotide sequence ID" value="NC_015162.1"/>
</dbReference>
<gene>
    <name evidence="1" type="ordered locus">Deipr_2313</name>
</gene>
<evidence type="ECO:0000313" key="1">
    <source>
        <dbReference type="EMBL" id="ADY27438.1"/>
    </source>
</evidence>
<dbReference type="KEGG" id="dpt:Deipr_2313"/>
<dbReference type="HOGENOM" id="CLU_2552645_0_0_0"/>
<accession>F0RQ79</accession>
<sequence length="82" mass="8786">MKLLNQSVTAGHIQAQGSTHELGVMVLALSNPGWTYMPLPGNLEISNTQERVTVTSGDDTVTLTQEQAQHLAADLTVQLLNS</sequence>
<name>F0RQ79_DEIPM</name>
<keyword evidence="2" id="KW-1185">Reference proteome</keyword>
<reference evidence="2" key="1">
    <citation type="submission" date="2011-02" db="EMBL/GenBank/DDBJ databases">
        <title>The complete sequence of plasmid2 of Deinococcus proteolyticus DSM 20540.</title>
        <authorList>
            <consortium name="US DOE Joint Genome Institute (JGI-PGF)"/>
            <person name="Lucas S."/>
            <person name="Copeland A."/>
            <person name="Lapidus A."/>
            <person name="Bruce D."/>
            <person name="Goodwin L."/>
            <person name="Pitluck S."/>
            <person name="Kyrpides N."/>
            <person name="Mavromatis K."/>
            <person name="Pagani I."/>
            <person name="Ivanova N."/>
            <person name="Ovchinnikova G."/>
            <person name="Zeytun A."/>
            <person name="Detter J.C."/>
            <person name="Han C."/>
            <person name="Land M."/>
            <person name="Hauser L."/>
            <person name="Markowitz V."/>
            <person name="Cheng J.-F."/>
            <person name="Hugenholtz P."/>
            <person name="Woyke T."/>
            <person name="Wu D."/>
            <person name="Pukall R."/>
            <person name="Steenblock K."/>
            <person name="Brambilla E."/>
            <person name="Klenk H.-P."/>
            <person name="Eisen J.A."/>
        </authorList>
    </citation>
    <scope>NUCLEOTIDE SEQUENCE [LARGE SCALE GENOMIC DNA]</scope>
    <source>
        <strain evidence="2">ATCC 35074 / DSM 20540 / JCM 6276 / NBRC 101906 / NCIMB 13154 / VKM Ac-1939 / CCM 2703 / MRP</strain>
        <plasmid evidence="2">Plasmid pDEIPR02</plasmid>
    </source>
</reference>
<dbReference type="Proteomes" id="UP000007718">
    <property type="component" value="Plasmid pDEIPR02"/>
</dbReference>
<proteinExistence type="predicted"/>
<evidence type="ECO:0000313" key="2">
    <source>
        <dbReference type="Proteomes" id="UP000007718"/>
    </source>
</evidence>
<dbReference type="AlphaFoldDB" id="F0RQ79"/>